<reference evidence="1 2" key="1">
    <citation type="submission" date="2019-09" db="EMBL/GenBank/DDBJ databases">
        <title>The hologenome of the rock-dwelling lichen Lasallia pustulata.</title>
        <authorList>
            <person name="Greshake Tzovaras B."/>
            <person name="Segers F."/>
            <person name="Bicker A."/>
            <person name="Dal Grande F."/>
            <person name="Otte J."/>
            <person name="Hankeln T."/>
            <person name="Schmitt I."/>
            <person name="Ebersberger I."/>
        </authorList>
    </citation>
    <scope>NUCLEOTIDE SEQUENCE [LARGE SCALE GENOMIC DNA]</scope>
    <source>
        <strain evidence="1">A1-1</strain>
    </source>
</reference>
<evidence type="ECO:0000313" key="1">
    <source>
        <dbReference type="EMBL" id="KAA6407392.1"/>
    </source>
</evidence>
<dbReference type="AlphaFoldDB" id="A0A5M8PF84"/>
<dbReference type="OrthoDB" id="3817571at2759"/>
<dbReference type="EMBL" id="VXIT01000017">
    <property type="protein sequence ID" value="KAA6407392.1"/>
    <property type="molecule type" value="Genomic_DNA"/>
</dbReference>
<protein>
    <submittedName>
        <fullName evidence="1">Uncharacterized protein</fullName>
    </submittedName>
</protein>
<evidence type="ECO:0000313" key="2">
    <source>
        <dbReference type="Proteomes" id="UP000324767"/>
    </source>
</evidence>
<sequence>MASWPTAPGDSTLRALKRRLMVSAQTCARKLNQPKPPLAPKPSGPSLWAAAIDEQVAITHTESSACEEARNYEGLQSSMLEPTTNNASAFAGFFDLPREIRDMIYAYHGVPTSKEMRGVPRTKRELISINAMMILRPKWAFTYSSNILLGNRQLYAEVVDLCYRKSWLTFADPDELIDFARRRPRAKAYIRLVSLVITNVSSSMKWAKALDYAALQNIQHLCLCSFDKRSSAVDPRLWHAVLKTLANSPHITTSRPRLELNYKLTEDQEDDIASQWDIVQLRPREAVDWGEGSPSSS</sequence>
<accession>A0A5M8PF84</accession>
<proteinExistence type="predicted"/>
<organism evidence="1 2">
    <name type="scientific">Lasallia pustulata</name>
    <dbReference type="NCBI Taxonomy" id="136370"/>
    <lineage>
        <taxon>Eukaryota</taxon>
        <taxon>Fungi</taxon>
        <taxon>Dikarya</taxon>
        <taxon>Ascomycota</taxon>
        <taxon>Pezizomycotina</taxon>
        <taxon>Lecanoromycetes</taxon>
        <taxon>OSLEUM clade</taxon>
        <taxon>Umbilicariomycetidae</taxon>
        <taxon>Umbilicariales</taxon>
        <taxon>Umbilicariaceae</taxon>
        <taxon>Lasallia</taxon>
    </lineage>
</organism>
<dbReference type="PANTHER" id="PTHR38790:SF4">
    <property type="entry name" value="2EXR DOMAIN-CONTAINING PROTEIN"/>
    <property type="match status" value="1"/>
</dbReference>
<gene>
    <name evidence="1" type="ORF">FRX48_08635</name>
</gene>
<name>A0A5M8PF84_9LECA</name>
<dbReference type="Proteomes" id="UP000324767">
    <property type="component" value="Unassembled WGS sequence"/>
</dbReference>
<dbReference type="PANTHER" id="PTHR38790">
    <property type="entry name" value="2EXR DOMAIN-CONTAINING PROTEIN-RELATED"/>
    <property type="match status" value="1"/>
</dbReference>
<comment type="caution">
    <text evidence="1">The sequence shown here is derived from an EMBL/GenBank/DDBJ whole genome shotgun (WGS) entry which is preliminary data.</text>
</comment>